<evidence type="ECO:0000256" key="1">
    <source>
        <dbReference type="SAM" id="Coils"/>
    </source>
</evidence>
<reference evidence="2 3" key="1">
    <citation type="journal article" date="2012" name="BMC Genomics">
        <title>Sequencing the genome of Marssonina brunnea reveals fungus-poplar co-evolution.</title>
        <authorList>
            <person name="Zhu S."/>
            <person name="Cao Y.-Z."/>
            <person name="Jiang C."/>
            <person name="Tan B.-Y."/>
            <person name="Wang Z."/>
            <person name="Feng S."/>
            <person name="Zhang L."/>
            <person name="Su X.-H."/>
            <person name="Brejova B."/>
            <person name="Vinar T."/>
            <person name="Xu M."/>
            <person name="Wang M.-X."/>
            <person name="Zhang S.-G."/>
            <person name="Huang M.-R."/>
            <person name="Wu R."/>
            <person name="Zhou Y."/>
        </authorList>
    </citation>
    <scope>NUCLEOTIDE SEQUENCE [LARGE SCALE GENOMIC DNA]</scope>
    <source>
        <strain evidence="2 3">MB_m1</strain>
    </source>
</reference>
<proteinExistence type="predicted"/>
<evidence type="ECO:0000313" key="2">
    <source>
        <dbReference type="EMBL" id="EKD17079.1"/>
    </source>
</evidence>
<evidence type="ECO:0000313" key="3">
    <source>
        <dbReference type="Proteomes" id="UP000006753"/>
    </source>
</evidence>
<dbReference type="OrthoDB" id="411592at2759"/>
<keyword evidence="3" id="KW-1185">Reference proteome</keyword>
<protein>
    <recommendedName>
        <fullName evidence="4">Polyprotein</fullName>
    </recommendedName>
</protein>
<dbReference type="InParanoid" id="K1XWG1"/>
<dbReference type="EMBL" id="JH921437">
    <property type="protein sequence ID" value="EKD17079.1"/>
    <property type="molecule type" value="Genomic_DNA"/>
</dbReference>
<keyword evidence="1" id="KW-0175">Coiled coil</keyword>
<dbReference type="Proteomes" id="UP000006753">
    <property type="component" value="Unassembled WGS sequence"/>
</dbReference>
<evidence type="ECO:0008006" key="4">
    <source>
        <dbReference type="Google" id="ProtNLM"/>
    </source>
</evidence>
<dbReference type="AlphaFoldDB" id="K1XWG1"/>
<dbReference type="KEGG" id="mbe:MBM_04656"/>
<gene>
    <name evidence="2" type="ORF">MBM_04656</name>
</gene>
<sequence>MQTNDTLMVVDKEFNDLEEQELEKADFNAKLKETLTVENEVTFNRGTLKKLANGSILLKQKDQGKKLELVIENGNNYLEQRARAAYIASLSTEEKFDSSFLIQRNLIAASSTKCKRVIRLVLASEIYGIVSGVDIAICVATTLKIITNKLEVLEVLIVVYTDSYSLYECFIKLGTIKEKRLMIDIMALRQSYERRELAKVRWIKGKDNLADSITKINPNKSLATFIDTNKANVRVEG</sequence>
<feature type="coiled-coil region" evidence="1">
    <location>
        <begin position="10"/>
        <end position="37"/>
    </location>
</feature>
<dbReference type="eggNOG" id="KOG0017">
    <property type="taxonomic scope" value="Eukaryota"/>
</dbReference>
<dbReference type="HOGENOM" id="CLU_002055_1_1_1"/>
<organism evidence="2 3">
    <name type="scientific">Marssonina brunnea f. sp. multigermtubi (strain MB_m1)</name>
    <name type="common">Marssonina leaf spot fungus</name>
    <dbReference type="NCBI Taxonomy" id="1072389"/>
    <lineage>
        <taxon>Eukaryota</taxon>
        <taxon>Fungi</taxon>
        <taxon>Dikarya</taxon>
        <taxon>Ascomycota</taxon>
        <taxon>Pezizomycotina</taxon>
        <taxon>Leotiomycetes</taxon>
        <taxon>Helotiales</taxon>
        <taxon>Drepanopezizaceae</taxon>
        <taxon>Drepanopeziza</taxon>
    </lineage>
</organism>
<name>K1XWG1_MARBU</name>
<accession>K1XWG1</accession>